<sequence length="176" mass="18613">MIMIMLLVMMLLGLAILRSTMLEERMSAGMYDRGIAFELAERALREGEQSVDAAVKNGNPIGRDCSVPTTACPTTPADTYIGGGSACADASGVGCWANASVADSKVPAAGTPQYYVEFMGRRTSADDMGDVNGNPYEPGSVPQATAAFYRVTARSHDPSKVSDRAVVVLQSTLMSY</sequence>
<dbReference type="InterPro" id="IPR025205">
    <property type="entry name" value="PilX/PilW_C"/>
</dbReference>
<keyword evidence="4" id="KW-1185">Reference proteome</keyword>
<evidence type="ECO:0000313" key="3">
    <source>
        <dbReference type="EMBL" id="KWS03956.1"/>
    </source>
</evidence>
<dbReference type="InterPro" id="IPR025746">
    <property type="entry name" value="PilX_N_dom"/>
</dbReference>
<accession>A0A108U7F0</accession>
<proteinExistence type="predicted"/>
<name>A0A108U7F0_9GAMM</name>
<reference evidence="3 4" key="1">
    <citation type="journal article" date="2014" name="Genome Announc.">
        <title>Draft Genome Sequence of Lysobacter capsici AZ78, a Bacterium Antagonistic to Plant-Pathogenic Oomycetes.</title>
        <authorList>
            <person name="Puopolo G."/>
            <person name="Sonego P."/>
            <person name="Engelen K."/>
            <person name="Pertot I."/>
        </authorList>
    </citation>
    <scope>NUCLEOTIDE SEQUENCE [LARGE SCALE GENOMIC DNA]</scope>
    <source>
        <strain evidence="3 4">AZ78</strain>
    </source>
</reference>
<evidence type="ECO:0000313" key="4">
    <source>
        <dbReference type="Proteomes" id="UP000023435"/>
    </source>
</evidence>
<dbReference type="EMBL" id="JAJA02000001">
    <property type="protein sequence ID" value="KWS03956.1"/>
    <property type="molecule type" value="Genomic_DNA"/>
</dbReference>
<protein>
    <submittedName>
        <fullName evidence="3">Type IV fimbrial biogenesis protein PilX</fullName>
    </submittedName>
</protein>
<evidence type="ECO:0000259" key="2">
    <source>
        <dbReference type="Pfam" id="PF14341"/>
    </source>
</evidence>
<dbReference type="Pfam" id="PF13681">
    <property type="entry name" value="PilX"/>
    <property type="match status" value="1"/>
</dbReference>
<evidence type="ECO:0000259" key="1">
    <source>
        <dbReference type="Pfam" id="PF13681"/>
    </source>
</evidence>
<feature type="domain" description="PilX/PilW C-terminal" evidence="1">
    <location>
        <begin position="82"/>
        <end position="173"/>
    </location>
</feature>
<gene>
    <name evidence="3" type="ORF">AZ78_1505</name>
</gene>
<organism evidence="3 4">
    <name type="scientific">Lysobacter capsici AZ78</name>
    <dbReference type="NCBI Taxonomy" id="1444315"/>
    <lineage>
        <taxon>Bacteria</taxon>
        <taxon>Pseudomonadati</taxon>
        <taxon>Pseudomonadota</taxon>
        <taxon>Gammaproteobacteria</taxon>
        <taxon>Lysobacterales</taxon>
        <taxon>Lysobacteraceae</taxon>
        <taxon>Lysobacter</taxon>
    </lineage>
</organism>
<comment type="caution">
    <text evidence="3">The sequence shown here is derived from an EMBL/GenBank/DDBJ whole genome shotgun (WGS) entry which is preliminary data.</text>
</comment>
<dbReference type="Proteomes" id="UP000023435">
    <property type="component" value="Unassembled WGS sequence"/>
</dbReference>
<dbReference type="Pfam" id="PF14341">
    <property type="entry name" value="PilX_N"/>
    <property type="match status" value="1"/>
</dbReference>
<feature type="domain" description="Type 4 fimbrial biogenesis protein PilX N-terminal" evidence="2">
    <location>
        <begin position="3"/>
        <end position="44"/>
    </location>
</feature>
<dbReference type="AlphaFoldDB" id="A0A108U7F0"/>